<dbReference type="RefSeq" id="XP_010269107.1">
    <property type="nucleotide sequence ID" value="XM_010270805.1"/>
</dbReference>
<dbReference type="InParanoid" id="A0A1U8AMQ3"/>
<gene>
    <name evidence="3" type="primary">LOC104605868</name>
</gene>
<dbReference type="OMA" id="THCYNAS"/>
<dbReference type="PANTHER" id="PTHR47481:SF22">
    <property type="entry name" value="RETROTRANSPOSON GAG DOMAIN-CONTAINING PROTEIN"/>
    <property type="match status" value="1"/>
</dbReference>
<organism evidence="2 3">
    <name type="scientific">Nelumbo nucifera</name>
    <name type="common">Sacred lotus</name>
    <dbReference type="NCBI Taxonomy" id="4432"/>
    <lineage>
        <taxon>Eukaryota</taxon>
        <taxon>Viridiplantae</taxon>
        <taxon>Streptophyta</taxon>
        <taxon>Embryophyta</taxon>
        <taxon>Tracheophyta</taxon>
        <taxon>Spermatophyta</taxon>
        <taxon>Magnoliopsida</taxon>
        <taxon>Proteales</taxon>
        <taxon>Nelumbonaceae</taxon>
        <taxon>Nelumbo</taxon>
    </lineage>
</organism>
<keyword evidence="2" id="KW-1185">Reference proteome</keyword>
<dbReference type="AlphaFoldDB" id="A0A1U8AMQ3"/>
<feature type="region of interest" description="Disordered" evidence="1">
    <location>
        <begin position="87"/>
        <end position="113"/>
    </location>
</feature>
<evidence type="ECO:0000313" key="2">
    <source>
        <dbReference type="Proteomes" id="UP000189703"/>
    </source>
</evidence>
<feature type="compositionally biased region" description="Polar residues" evidence="1">
    <location>
        <begin position="98"/>
        <end position="113"/>
    </location>
</feature>
<dbReference type="KEGG" id="nnu:104605868"/>
<accession>A0A1U8AMQ3</accession>
<evidence type="ECO:0000313" key="3">
    <source>
        <dbReference type="RefSeq" id="XP_010269107.1"/>
    </source>
</evidence>
<dbReference type="OrthoDB" id="1845088at2759"/>
<name>A0A1U8AMQ3_NELNU</name>
<proteinExistence type="predicted"/>
<dbReference type="GeneID" id="104605868"/>
<reference evidence="3" key="1">
    <citation type="submission" date="2025-08" db="UniProtKB">
        <authorList>
            <consortium name="RefSeq"/>
        </authorList>
    </citation>
    <scope>IDENTIFICATION</scope>
</reference>
<sequence>MSNYLQKLKVLGDKLAAIGEPLTNSQLIHHAFNGLGPDYDVFSTAIITWIDELPFASLQGMLLTHENRLLHSVTASTQASSPFANLASKGKDSKKYNKFNSSQTGNGSTKPSKYSNNLCQICGGRNHYARYYRKLIAHIESLKNPKRPQPLAFTAISGRGK</sequence>
<evidence type="ECO:0000256" key="1">
    <source>
        <dbReference type="SAM" id="MobiDB-lite"/>
    </source>
</evidence>
<dbReference type="Proteomes" id="UP000189703">
    <property type="component" value="Unplaced"/>
</dbReference>
<protein>
    <submittedName>
        <fullName evidence="3">Uncharacterized protein LOC104605868</fullName>
    </submittedName>
</protein>
<dbReference type="PANTHER" id="PTHR47481">
    <property type="match status" value="1"/>
</dbReference>